<dbReference type="EMBL" id="CP012333">
    <property type="protein sequence ID" value="AKU95210.1"/>
    <property type="molecule type" value="Genomic_DNA"/>
</dbReference>
<gene>
    <name evidence="1" type="ORF">AKJ09_01874</name>
</gene>
<accession>A0A0K1PNV7</accession>
<dbReference type="Proteomes" id="UP000064967">
    <property type="component" value="Chromosome"/>
</dbReference>
<name>A0A0K1PNV7_9BACT</name>
<dbReference type="KEGG" id="llu:AKJ09_01874"/>
<dbReference type="STRING" id="1391654.AKJ09_01874"/>
<organism evidence="1 2">
    <name type="scientific">Labilithrix luteola</name>
    <dbReference type="NCBI Taxonomy" id="1391654"/>
    <lineage>
        <taxon>Bacteria</taxon>
        <taxon>Pseudomonadati</taxon>
        <taxon>Myxococcota</taxon>
        <taxon>Polyangia</taxon>
        <taxon>Polyangiales</taxon>
        <taxon>Labilitrichaceae</taxon>
        <taxon>Labilithrix</taxon>
    </lineage>
</organism>
<evidence type="ECO:0000313" key="2">
    <source>
        <dbReference type="Proteomes" id="UP000064967"/>
    </source>
</evidence>
<evidence type="ECO:0000313" key="1">
    <source>
        <dbReference type="EMBL" id="AKU95210.1"/>
    </source>
</evidence>
<dbReference type="AlphaFoldDB" id="A0A0K1PNV7"/>
<sequence>MRLHASTFVAVSFVALIACQKQTVEFVPPSADAGLSFTNPDDGGAAIGVPEASLTSYCASYTCTGPFTTCPTSHFPCDVNVMTDPKNCGGCGIECPSMNTEGAYLDCVAGKCVPSCLEGYADCNGVREDLCETRLGDNDNCNGCGDACPDPAKPCIYDDDAKKGQCGCDKGRSFCAGACVDLETSDDNCGACGVACPRTGASEPGSNAHYGCDEGTCGHVKCDQGFANCDGKNDNGCEANLLSPTSCGACNIACDPGQTCRRNSKGEAECICAKGQTLCGDTCADLRADLRNCGGCGIDCTSIALNANGLGTCTYGSCGFVCMQDWGECNGDPTDGCEVNLASDPRNCGACGNECDVLSGQPCIAGKCAVEPCRDGEVPQ</sequence>
<dbReference type="PROSITE" id="PS51257">
    <property type="entry name" value="PROKAR_LIPOPROTEIN"/>
    <property type="match status" value="1"/>
</dbReference>
<reference evidence="1 2" key="1">
    <citation type="submission" date="2015-08" db="EMBL/GenBank/DDBJ databases">
        <authorList>
            <person name="Babu N.S."/>
            <person name="Beckwith C.J."/>
            <person name="Beseler K.G."/>
            <person name="Brison A."/>
            <person name="Carone J.V."/>
            <person name="Caskin T.P."/>
            <person name="Diamond M."/>
            <person name="Durham M.E."/>
            <person name="Foxe J.M."/>
            <person name="Go M."/>
            <person name="Henderson B.A."/>
            <person name="Jones I.B."/>
            <person name="McGettigan J.A."/>
            <person name="Micheletti S.J."/>
            <person name="Nasrallah M.E."/>
            <person name="Ortiz D."/>
            <person name="Piller C.R."/>
            <person name="Privatt S.R."/>
            <person name="Schneider S.L."/>
            <person name="Sharp S."/>
            <person name="Smith T.C."/>
            <person name="Stanton J.D."/>
            <person name="Ullery H.E."/>
            <person name="Wilson R.J."/>
            <person name="Serrano M.G."/>
            <person name="Buck G."/>
            <person name="Lee V."/>
            <person name="Wang Y."/>
            <person name="Carvalho R."/>
            <person name="Voegtly L."/>
            <person name="Shi R."/>
            <person name="Duckworth R."/>
            <person name="Johnson A."/>
            <person name="Loviza R."/>
            <person name="Walstead R."/>
            <person name="Shah Z."/>
            <person name="Kiflezghi M."/>
            <person name="Wade K."/>
            <person name="Ball S.L."/>
            <person name="Bradley K.W."/>
            <person name="Asai D.J."/>
            <person name="Bowman C.A."/>
            <person name="Russell D.A."/>
            <person name="Pope W.H."/>
            <person name="Jacobs-Sera D."/>
            <person name="Hendrix R.W."/>
            <person name="Hatfull G.F."/>
        </authorList>
    </citation>
    <scope>NUCLEOTIDE SEQUENCE [LARGE SCALE GENOMIC DNA]</scope>
    <source>
        <strain evidence="1 2">DSM 27648</strain>
    </source>
</reference>
<protein>
    <submittedName>
        <fullName evidence="1">Tryptophan synthase alpha chain</fullName>
    </submittedName>
</protein>
<proteinExistence type="predicted"/>
<keyword evidence="2" id="KW-1185">Reference proteome</keyword>